<reference evidence="3" key="2">
    <citation type="journal article" date="2024" name="Environ. Microbiol.">
        <title>Genome analysis and description of Tunturibacter gen. nov. expands the diversity of Terriglobia in tundra soils.</title>
        <authorList>
            <person name="Messyasz A."/>
            <person name="Mannisto M.K."/>
            <person name="Kerkhof L.J."/>
            <person name="Haggblom M.M."/>
        </authorList>
    </citation>
    <scope>NUCLEOTIDE SEQUENCE</scope>
    <source>
        <strain evidence="3">M8UP39</strain>
    </source>
</reference>
<feature type="transmembrane region" description="Helical" evidence="2">
    <location>
        <begin position="47"/>
        <end position="70"/>
    </location>
</feature>
<accession>A0AAU7YY91</accession>
<dbReference type="EMBL" id="CP132938">
    <property type="protein sequence ID" value="XCB21627.1"/>
    <property type="molecule type" value="Genomic_DNA"/>
</dbReference>
<keyword evidence="2" id="KW-0812">Transmembrane</keyword>
<organism evidence="3">
    <name type="scientific">Tunturiibacter gelidiferens</name>
    <dbReference type="NCBI Taxonomy" id="3069689"/>
    <lineage>
        <taxon>Bacteria</taxon>
        <taxon>Pseudomonadati</taxon>
        <taxon>Acidobacteriota</taxon>
        <taxon>Terriglobia</taxon>
        <taxon>Terriglobales</taxon>
        <taxon>Acidobacteriaceae</taxon>
        <taxon>Tunturiibacter</taxon>
    </lineage>
</organism>
<keyword evidence="2" id="KW-0472">Membrane</keyword>
<gene>
    <name evidence="3" type="ORF">RBB81_18890</name>
</gene>
<reference evidence="3" key="1">
    <citation type="submission" date="2023-08" db="EMBL/GenBank/DDBJ databases">
        <authorList>
            <person name="Messyasz A."/>
            <person name="Mannisto M.K."/>
            <person name="Kerkhof L.J."/>
            <person name="Haggblom M."/>
        </authorList>
    </citation>
    <scope>NUCLEOTIDE SEQUENCE</scope>
    <source>
        <strain evidence="3">M8UP39</strain>
    </source>
</reference>
<dbReference type="AlphaFoldDB" id="A0AAU7YY91"/>
<keyword evidence="2" id="KW-1133">Transmembrane helix</keyword>
<evidence type="ECO:0000313" key="3">
    <source>
        <dbReference type="EMBL" id="XCB21627.1"/>
    </source>
</evidence>
<evidence type="ECO:0000256" key="2">
    <source>
        <dbReference type="SAM" id="Phobius"/>
    </source>
</evidence>
<evidence type="ECO:0000256" key="1">
    <source>
        <dbReference type="SAM" id="MobiDB-lite"/>
    </source>
</evidence>
<sequence>MTQILLPRQSKQQNEIQLHIEGRMAQTGVSLTKLYWKRSRGAVSISLLLLQKTLFIFFGVMLLGPLFIVLSTGSVLHAHAQTASAYVSSSAPAEPDLPDAPSPSPTPQQSSPPTIPLLSTLSSRPIYQSMDVGDKFKYLVEPAFGPRSFFTNAFSTGIRMANPPKNYPHEWHAGAEAFGRNYGDSFARTGAESIGRFSAAVLLHEDPRYRRSESTFFPARLGHAFIFTFIDRTDGGHPTVAISNFTGAAAGGFVGNAYLPAGFDNLTHAGQRSAIAFGGIAAQNVLQEFSPELGQFLKKIHLPHIPTPPVWWTGDN</sequence>
<dbReference type="RefSeq" id="WP_353071727.1">
    <property type="nucleotide sequence ID" value="NZ_CP132938.1"/>
</dbReference>
<name>A0AAU7YY91_9BACT</name>
<proteinExistence type="predicted"/>
<protein>
    <submittedName>
        <fullName evidence="3">Uncharacterized protein</fullName>
    </submittedName>
</protein>
<dbReference type="KEGG" id="tgi:RBB81_18890"/>
<feature type="region of interest" description="Disordered" evidence="1">
    <location>
        <begin position="89"/>
        <end position="115"/>
    </location>
</feature>